<dbReference type="EMBL" id="JALNTZ010000003">
    <property type="protein sequence ID" value="KAJ3657457.1"/>
    <property type="molecule type" value="Genomic_DNA"/>
</dbReference>
<sequence length="340" mass="39367">MNVKHTQAHLRPFNLMQIAEFRRSCTREARPVQLAGSGQRPEGAPRNWVTRGRHRAGPNSGKPAPDAKTGAASAGCSRFRRRNKTTRMRWGRRGANGGLHRPRAPEPACLSWKSNVQDAFVIAVEQQAQERLERLTALKRVKPVDMTKLSQQDLKKSQIPENPKEYEKTLETLEEYERIRPNSERIEANLEESRRNSENAREFGSIRNNLKEFERIRKKSERNTKEYRRIRLNFGSVFLTPHYINDDQIHCNHPAQWHCPNVYDNCVSLIYNNLMTKRCVSLNATDTFLIMWLCNQTQLLNPRNCQLCTTSLCNSGRTRQGNVKTILMLLSTITIFYFLT</sequence>
<dbReference type="Proteomes" id="UP001168821">
    <property type="component" value="Unassembled WGS sequence"/>
</dbReference>
<evidence type="ECO:0000313" key="3">
    <source>
        <dbReference type="Proteomes" id="UP001168821"/>
    </source>
</evidence>
<reference evidence="2" key="1">
    <citation type="journal article" date="2023" name="G3 (Bethesda)">
        <title>Whole genome assemblies of Zophobas morio and Tenebrio molitor.</title>
        <authorList>
            <person name="Kaur S."/>
            <person name="Stinson S.A."/>
            <person name="diCenzo G.C."/>
        </authorList>
    </citation>
    <scope>NUCLEOTIDE SEQUENCE</scope>
    <source>
        <strain evidence="2">QUZm001</strain>
    </source>
</reference>
<accession>A0AA38MIJ6</accession>
<keyword evidence="3" id="KW-1185">Reference proteome</keyword>
<dbReference type="AlphaFoldDB" id="A0AA38MIJ6"/>
<feature type="region of interest" description="Disordered" evidence="1">
    <location>
        <begin position="29"/>
        <end position="85"/>
    </location>
</feature>
<protein>
    <submittedName>
        <fullName evidence="2">Uncharacterized protein</fullName>
    </submittedName>
</protein>
<comment type="caution">
    <text evidence="2">The sequence shown here is derived from an EMBL/GenBank/DDBJ whole genome shotgun (WGS) entry which is preliminary data.</text>
</comment>
<evidence type="ECO:0000256" key="1">
    <source>
        <dbReference type="SAM" id="MobiDB-lite"/>
    </source>
</evidence>
<proteinExistence type="predicted"/>
<name>A0AA38MIJ6_9CUCU</name>
<organism evidence="2 3">
    <name type="scientific">Zophobas morio</name>
    <dbReference type="NCBI Taxonomy" id="2755281"/>
    <lineage>
        <taxon>Eukaryota</taxon>
        <taxon>Metazoa</taxon>
        <taxon>Ecdysozoa</taxon>
        <taxon>Arthropoda</taxon>
        <taxon>Hexapoda</taxon>
        <taxon>Insecta</taxon>
        <taxon>Pterygota</taxon>
        <taxon>Neoptera</taxon>
        <taxon>Endopterygota</taxon>
        <taxon>Coleoptera</taxon>
        <taxon>Polyphaga</taxon>
        <taxon>Cucujiformia</taxon>
        <taxon>Tenebrionidae</taxon>
        <taxon>Zophobas</taxon>
    </lineage>
</organism>
<evidence type="ECO:0000313" key="2">
    <source>
        <dbReference type="EMBL" id="KAJ3657457.1"/>
    </source>
</evidence>
<gene>
    <name evidence="2" type="ORF">Zmor_009258</name>
</gene>